<accession>A0A645JJS3</accession>
<gene>
    <name evidence="1" type="ORF">SDC9_211381</name>
</gene>
<reference evidence="1" key="1">
    <citation type="submission" date="2019-08" db="EMBL/GenBank/DDBJ databases">
        <authorList>
            <person name="Kucharzyk K."/>
            <person name="Murdoch R.W."/>
            <person name="Higgins S."/>
            <person name="Loffler F."/>
        </authorList>
    </citation>
    <scope>NUCLEOTIDE SEQUENCE</scope>
</reference>
<dbReference type="AlphaFoldDB" id="A0A645JJS3"/>
<name>A0A645JJS3_9ZZZZ</name>
<proteinExistence type="predicted"/>
<sequence length="56" mass="5906">MGGGEQPALRLSAMGQPLAEHASVSEGGHALFRMIGVFGTDFGVEQHLNPQLVIVF</sequence>
<protein>
    <submittedName>
        <fullName evidence="1">Uncharacterized protein</fullName>
    </submittedName>
</protein>
<comment type="caution">
    <text evidence="1">The sequence shown here is derived from an EMBL/GenBank/DDBJ whole genome shotgun (WGS) entry which is preliminary data.</text>
</comment>
<evidence type="ECO:0000313" key="1">
    <source>
        <dbReference type="EMBL" id="MPN63617.1"/>
    </source>
</evidence>
<dbReference type="EMBL" id="VSSQ01143308">
    <property type="protein sequence ID" value="MPN63617.1"/>
    <property type="molecule type" value="Genomic_DNA"/>
</dbReference>
<organism evidence="1">
    <name type="scientific">bioreactor metagenome</name>
    <dbReference type="NCBI Taxonomy" id="1076179"/>
    <lineage>
        <taxon>unclassified sequences</taxon>
        <taxon>metagenomes</taxon>
        <taxon>ecological metagenomes</taxon>
    </lineage>
</organism>